<proteinExistence type="predicted"/>
<gene>
    <name evidence="1" type="ORF">ROHU_018923</name>
</gene>
<dbReference type="AlphaFoldDB" id="A0A498NBJ1"/>
<reference evidence="1 2" key="1">
    <citation type="submission" date="2018-03" db="EMBL/GenBank/DDBJ databases">
        <title>Draft genome sequence of Rohu Carp (Labeo rohita).</title>
        <authorList>
            <person name="Das P."/>
            <person name="Kushwaha B."/>
            <person name="Joshi C.G."/>
            <person name="Kumar D."/>
            <person name="Nagpure N.S."/>
            <person name="Sahoo L."/>
            <person name="Das S.P."/>
            <person name="Bit A."/>
            <person name="Patnaik S."/>
            <person name="Meher P.K."/>
            <person name="Jayasankar P."/>
            <person name="Koringa P.G."/>
            <person name="Patel N.V."/>
            <person name="Hinsu A.T."/>
            <person name="Kumar R."/>
            <person name="Pandey M."/>
            <person name="Agarwal S."/>
            <person name="Srivastava S."/>
            <person name="Singh M."/>
            <person name="Iquebal M.A."/>
            <person name="Jaiswal S."/>
            <person name="Angadi U.B."/>
            <person name="Kumar N."/>
            <person name="Raza M."/>
            <person name="Shah T.M."/>
            <person name="Rai A."/>
            <person name="Jena J.K."/>
        </authorList>
    </citation>
    <scope>NUCLEOTIDE SEQUENCE [LARGE SCALE GENOMIC DNA]</scope>
    <source>
        <strain evidence="1">DASCIFA01</strain>
        <tissue evidence="1">Testis</tissue>
    </source>
</reference>
<dbReference type="Proteomes" id="UP000290572">
    <property type="component" value="Unassembled WGS sequence"/>
</dbReference>
<comment type="caution">
    <text evidence="1">The sequence shown here is derived from an EMBL/GenBank/DDBJ whole genome shotgun (WGS) entry which is preliminary data.</text>
</comment>
<evidence type="ECO:0000313" key="2">
    <source>
        <dbReference type="Proteomes" id="UP000290572"/>
    </source>
</evidence>
<evidence type="ECO:0000313" key="1">
    <source>
        <dbReference type="EMBL" id="RXN29194.1"/>
    </source>
</evidence>
<keyword evidence="2" id="KW-1185">Reference proteome</keyword>
<name>A0A498NBJ1_LABRO</name>
<sequence>MGDAIWTQQCSSPSGRQHHVQGSAELVLSSGPRSLWMQLFYGTFHRSAFTQTNPHGGVYSICRAPYTAK</sequence>
<dbReference type="EMBL" id="QBIY01011822">
    <property type="protein sequence ID" value="RXN29194.1"/>
    <property type="molecule type" value="Genomic_DNA"/>
</dbReference>
<accession>A0A498NBJ1</accession>
<protein>
    <submittedName>
        <fullName evidence="1">Uncharacterized protein</fullName>
    </submittedName>
</protein>
<organism evidence="1 2">
    <name type="scientific">Labeo rohita</name>
    <name type="common">Indian major carp</name>
    <name type="synonym">Cyprinus rohita</name>
    <dbReference type="NCBI Taxonomy" id="84645"/>
    <lineage>
        <taxon>Eukaryota</taxon>
        <taxon>Metazoa</taxon>
        <taxon>Chordata</taxon>
        <taxon>Craniata</taxon>
        <taxon>Vertebrata</taxon>
        <taxon>Euteleostomi</taxon>
        <taxon>Actinopterygii</taxon>
        <taxon>Neopterygii</taxon>
        <taxon>Teleostei</taxon>
        <taxon>Ostariophysi</taxon>
        <taxon>Cypriniformes</taxon>
        <taxon>Cyprinidae</taxon>
        <taxon>Labeoninae</taxon>
        <taxon>Labeonini</taxon>
        <taxon>Labeo</taxon>
    </lineage>
</organism>